<feature type="transmembrane region" description="Helical" evidence="1">
    <location>
        <begin position="28"/>
        <end position="48"/>
    </location>
</feature>
<dbReference type="OrthoDB" id="47375at2759"/>
<dbReference type="InterPro" id="IPR002654">
    <property type="entry name" value="Glyco_trans_25"/>
</dbReference>
<gene>
    <name evidence="2" type="ORF">ASPTUDRAFT_43936</name>
</gene>
<dbReference type="CDD" id="cd06532">
    <property type="entry name" value="Glyco_transf_25"/>
    <property type="match status" value="1"/>
</dbReference>
<reference evidence="3" key="1">
    <citation type="journal article" date="2017" name="Genome Biol.">
        <title>Comparative genomics reveals high biological diversity and specific adaptations in the industrially and medically important fungal genus Aspergillus.</title>
        <authorList>
            <person name="de Vries R.P."/>
            <person name="Riley R."/>
            <person name="Wiebenga A."/>
            <person name="Aguilar-Osorio G."/>
            <person name="Amillis S."/>
            <person name="Uchima C.A."/>
            <person name="Anderluh G."/>
            <person name="Asadollahi M."/>
            <person name="Askin M."/>
            <person name="Barry K."/>
            <person name="Battaglia E."/>
            <person name="Bayram O."/>
            <person name="Benocci T."/>
            <person name="Braus-Stromeyer S.A."/>
            <person name="Caldana C."/>
            <person name="Canovas D."/>
            <person name="Cerqueira G.C."/>
            <person name="Chen F."/>
            <person name="Chen W."/>
            <person name="Choi C."/>
            <person name="Clum A."/>
            <person name="Dos Santos R.A."/>
            <person name="Damasio A.R."/>
            <person name="Diallinas G."/>
            <person name="Emri T."/>
            <person name="Fekete E."/>
            <person name="Flipphi M."/>
            <person name="Freyberg S."/>
            <person name="Gallo A."/>
            <person name="Gournas C."/>
            <person name="Habgood R."/>
            <person name="Hainaut M."/>
            <person name="Harispe M.L."/>
            <person name="Henrissat B."/>
            <person name="Hilden K.S."/>
            <person name="Hope R."/>
            <person name="Hossain A."/>
            <person name="Karabika E."/>
            <person name="Karaffa L."/>
            <person name="Karanyi Z."/>
            <person name="Krasevec N."/>
            <person name="Kuo A."/>
            <person name="Kusch H."/>
            <person name="LaButti K."/>
            <person name="Lagendijk E.L."/>
            <person name="Lapidus A."/>
            <person name="Levasseur A."/>
            <person name="Lindquist E."/>
            <person name="Lipzen A."/>
            <person name="Logrieco A.F."/>
            <person name="MacCabe A."/>
            <person name="Maekelae M.R."/>
            <person name="Malavazi I."/>
            <person name="Melin P."/>
            <person name="Meyer V."/>
            <person name="Mielnichuk N."/>
            <person name="Miskei M."/>
            <person name="Molnar A.P."/>
            <person name="Mule G."/>
            <person name="Ngan C.Y."/>
            <person name="Orejas M."/>
            <person name="Orosz E."/>
            <person name="Ouedraogo J.P."/>
            <person name="Overkamp K.M."/>
            <person name="Park H.-S."/>
            <person name="Perrone G."/>
            <person name="Piumi F."/>
            <person name="Punt P.J."/>
            <person name="Ram A.F."/>
            <person name="Ramon A."/>
            <person name="Rauscher S."/>
            <person name="Record E."/>
            <person name="Riano-Pachon D.M."/>
            <person name="Robert V."/>
            <person name="Roehrig J."/>
            <person name="Ruller R."/>
            <person name="Salamov A."/>
            <person name="Salih N.S."/>
            <person name="Samson R.A."/>
            <person name="Sandor E."/>
            <person name="Sanguinetti M."/>
            <person name="Schuetze T."/>
            <person name="Sepcic K."/>
            <person name="Shelest E."/>
            <person name="Sherlock G."/>
            <person name="Sophianopoulou V."/>
            <person name="Squina F.M."/>
            <person name="Sun H."/>
            <person name="Susca A."/>
            <person name="Todd R.B."/>
            <person name="Tsang A."/>
            <person name="Unkles S.E."/>
            <person name="van de Wiele N."/>
            <person name="van Rossen-Uffink D."/>
            <person name="Oliveira J.V."/>
            <person name="Vesth T.C."/>
            <person name="Visser J."/>
            <person name="Yu J.-H."/>
            <person name="Zhou M."/>
            <person name="Andersen M.R."/>
            <person name="Archer D.B."/>
            <person name="Baker S.E."/>
            <person name="Benoit I."/>
            <person name="Brakhage A.A."/>
            <person name="Braus G.H."/>
            <person name="Fischer R."/>
            <person name="Frisvad J.C."/>
            <person name="Goldman G.H."/>
            <person name="Houbraken J."/>
            <person name="Oakley B."/>
            <person name="Pocsi I."/>
            <person name="Scazzocchio C."/>
            <person name="Seiboth B."/>
            <person name="vanKuyk P.A."/>
            <person name="Wortman J."/>
            <person name="Dyer P.S."/>
            <person name="Grigoriev I.V."/>
        </authorList>
    </citation>
    <scope>NUCLEOTIDE SEQUENCE [LARGE SCALE GENOMIC DNA]</scope>
    <source>
        <strain evidence="3">CBS 134.48</strain>
    </source>
</reference>
<organism evidence="2 3">
    <name type="scientific">Aspergillus tubingensis (strain CBS 134.48)</name>
    <dbReference type="NCBI Taxonomy" id="767770"/>
    <lineage>
        <taxon>Eukaryota</taxon>
        <taxon>Fungi</taxon>
        <taxon>Dikarya</taxon>
        <taxon>Ascomycota</taxon>
        <taxon>Pezizomycotina</taxon>
        <taxon>Eurotiomycetes</taxon>
        <taxon>Eurotiomycetidae</taxon>
        <taxon>Eurotiales</taxon>
        <taxon>Aspergillaceae</taxon>
        <taxon>Aspergillus</taxon>
        <taxon>Aspergillus subgen. Circumdati</taxon>
    </lineage>
</organism>
<keyword evidence="1" id="KW-0472">Membrane</keyword>
<evidence type="ECO:0008006" key="4">
    <source>
        <dbReference type="Google" id="ProtNLM"/>
    </source>
</evidence>
<dbReference type="OMA" id="TRVVHHA"/>
<protein>
    <recommendedName>
        <fullName evidence="4">LPS glycosyltransferase</fullName>
    </recommendedName>
</protein>
<keyword evidence="1" id="KW-0812">Transmembrane</keyword>
<sequence>MPSTIWPPVSLAQLNMILSSPQKRFGRLVLYVLGVFVILLILWPLPYARVTTRRGAKSSWTQLDAIKNETLGVQKIFAINLPGRVDKRDNLVLGSSVSEFNIDWVDGVTPDELDPKTYPYNWNYDHKPTEYAARRAHVNAMQRIVKERIRSAIVMEDDVDWDVTLKTQLQSFALGLRTLQGVDQNVTDSPYGDDWDIIWLGHCGVDCRTDTPFFVSDNDPTVLPPHHYLPYWRDPPPVKIPDYSRVACAVNDGVCSIVYAVSYHAAQKILAALSVNPTGIAEKIDIGAQFDVSLGRMCGSGYLQCFAAFPSLTGGYIPAGPSSKGSDIHGGNEDVHPIGSFGVMYSTMLNINRMLNGEGTITSNWDDAPAPVISPTNISVTGGEMHMLKDDSVYTLAVVNP</sequence>
<keyword evidence="1" id="KW-1133">Transmembrane helix</keyword>
<proteinExistence type="predicted"/>
<dbReference type="VEuPathDB" id="FungiDB:ASPTUDRAFT_43936"/>
<name>A0A1L9N023_ASPTC</name>
<keyword evidence="3" id="KW-1185">Reference proteome</keyword>
<dbReference type="Proteomes" id="UP000184304">
    <property type="component" value="Unassembled WGS sequence"/>
</dbReference>
<dbReference type="AlphaFoldDB" id="A0A1L9N023"/>
<evidence type="ECO:0000313" key="2">
    <source>
        <dbReference type="EMBL" id="OJI82654.1"/>
    </source>
</evidence>
<evidence type="ECO:0000313" key="3">
    <source>
        <dbReference type="Proteomes" id="UP000184304"/>
    </source>
</evidence>
<evidence type="ECO:0000256" key="1">
    <source>
        <dbReference type="SAM" id="Phobius"/>
    </source>
</evidence>
<dbReference type="STRING" id="767770.A0A1L9N023"/>
<accession>A0A1L9N023</accession>
<dbReference type="EMBL" id="KV878204">
    <property type="protein sequence ID" value="OJI82654.1"/>
    <property type="molecule type" value="Genomic_DNA"/>
</dbReference>